<evidence type="ECO:0000256" key="3">
    <source>
        <dbReference type="ARBA" id="ARBA00022741"/>
    </source>
</evidence>
<dbReference type="InterPro" id="IPR043129">
    <property type="entry name" value="ATPase_NBD"/>
</dbReference>
<keyword evidence="2" id="KW-0808">Transferase</keyword>
<keyword evidence="11" id="KW-1185">Reference proteome</keyword>
<evidence type="ECO:0000256" key="8">
    <source>
        <dbReference type="SAM" id="MobiDB-lite"/>
    </source>
</evidence>
<dbReference type="GO" id="GO:0006071">
    <property type="term" value="P:glycerol metabolic process"/>
    <property type="evidence" value="ECO:0007669"/>
    <property type="project" value="TreeGrafter"/>
</dbReference>
<accession>A0A1Q2CPE6</accession>
<dbReference type="InterPro" id="IPR018485">
    <property type="entry name" value="FGGY_C"/>
</dbReference>
<dbReference type="PANTHER" id="PTHR10196">
    <property type="entry name" value="SUGAR KINASE"/>
    <property type="match status" value="1"/>
</dbReference>
<dbReference type="Gene3D" id="3.30.420.40">
    <property type="match status" value="2"/>
</dbReference>
<name>A0A1Q2CPE6_9ACTN</name>
<dbReference type="RefSeq" id="WP_226996742.1">
    <property type="nucleotide sequence ID" value="NZ_CP019606.1"/>
</dbReference>
<evidence type="ECO:0000256" key="1">
    <source>
        <dbReference type="ARBA" id="ARBA00009156"/>
    </source>
</evidence>
<evidence type="ECO:0000256" key="2">
    <source>
        <dbReference type="ARBA" id="ARBA00022679"/>
    </source>
</evidence>
<evidence type="ECO:0000256" key="7">
    <source>
        <dbReference type="ARBA" id="ARBA00023308"/>
    </source>
</evidence>
<evidence type="ECO:0000313" key="11">
    <source>
        <dbReference type="Proteomes" id="UP000188145"/>
    </source>
</evidence>
<protein>
    <recommendedName>
        <fullName evidence="9">Class II aldolase/adducin N-terminal domain-containing protein</fullName>
    </recommendedName>
</protein>
<evidence type="ECO:0000256" key="6">
    <source>
        <dbReference type="ARBA" id="ARBA00023157"/>
    </source>
</evidence>
<feature type="region of interest" description="Disordered" evidence="8">
    <location>
        <begin position="670"/>
        <end position="698"/>
    </location>
</feature>
<keyword evidence="5" id="KW-0067">ATP-binding</keyword>
<proteinExistence type="inferred from homology"/>
<dbReference type="Pfam" id="PF02782">
    <property type="entry name" value="FGGY_C"/>
    <property type="match status" value="1"/>
</dbReference>
<dbReference type="Gene3D" id="3.40.225.10">
    <property type="entry name" value="Class II aldolase/adducin N-terminal domain"/>
    <property type="match status" value="1"/>
</dbReference>
<dbReference type="InterPro" id="IPR013449">
    <property type="entry name" value="Rhamnulokinase"/>
</dbReference>
<evidence type="ECO:0000259" key="9">
    <source>
        <dbReference type="SMART" id="SM01007"/>
    </source>
</evidence>
<dbReference type="CDD" id="cd07771">
    <property type="entry name" value="ASKHA_NBD_FGGY_RhaB-like"/>
    <property type="match status" value="1"/>
</dbReference>
<organism evidence="10 11">
    <name type="scientific">Tessaracoccus aquimaris</name>
    <dbReference type="NCBI Taxonomy" id="1332264"/>
    <lineage>
        <taxon>Bacteria</taxon>
        <taxon>Bacillati</taxon>
        <taxon>Actinomycetota</taxon>
        <taxon>Actinomycetes</taxon>
        <taxon>Propionibacteriales</taxon>
        <taxon>Propionibacteriaceae</taxon>
        <taxon>Tessaracoccus</taxon>
    </lineage>
</organism>
<keyword evidence="7" id="KW-0684">Rhamnose metabolism</keyword>
<dbReference type="GO" id="GO:0019301">
    <property type="term" value="P:rhamnose catabolic process"/>
    <property type="evidence" value="ECO:0007669"/>
    <property type="project" value="InterPro"/>
</dbReference>
<dbReference type="GO" id="GO:0004370">
    <property type="term" value="F:glycerol kinase activity"/>
    <property type="evidence" value="ECO:0007669"/>
    <property type="project" value="TreeGrafter"/>
</dbReference>
<keyword evidence="4" id="KW-0418">Kinase</keyword>
<dbReference type="SUPFAM" id="SSF53067">
    <property type="entry name" value="Actin-like ATPase domain"/>
    <property type="match status" value="2"/>
</dbReference>
<dbReference type="AlphaFoldDB" id="A0A1Q2CPE6"/>
<dbReference type="GO" id="GO:0005524">
    <property type="term" value="F:ATP binding"/>
    <property type="evidence" value="ECO:0007669"/>
    <property type="project" value="UniProtKB-KW"/>
</dbReference>
<dbReference type="GO" id="GO:0005829">
    <property type="term" value="C:cytosol"/>
    <property type="evidence" value="ECO:0007669"/>
    <property type="project" value="TreeGrafter"/>
</dbReference>
<comment type="similarity">
    <text evidence="1">Belongs to the FGGY kinase family.</text>
</comment>
<keyword evidence="6" id="KW-1015">Disulfide bond</keyword>
<dbReference type="EMBL" id="CP019606">
    <property type="protein sequence ID" value="AQP47979.1"/>
    <property type="molecule type" value="Genomic_DNA"/>
</dbReference>
<dbReference type="InterPro" id="IPR036409">
    <property type="entry name" value="Aldolase_II/adducin_N_sf"/>
</dbReference>
<dbReference type="Pfam" id="PF00596">
    <property type="entry name" value="Aldolase_II"/>
    <property type="match status" value="1"/>
</dbReference>
<dbReference type="InterPro" id="IPR001303">
    <property type="entry name" value="Aldolase_II/adducin_N"/>
</dbReference>
<dbReference type="STRING" id="1332264.BW730_11260"/>
<dbReference type="KEGG" id="tes:BW730_11260"/>
<reference evidence="11" key="1">
    <citation type="submission" date="2017-02" db="EMBL/GenBank/DDBJ databases">
        <title>Tessaracoccus aquaemaris sp. nov., isolated from the intestine of a Korean rockfish, Sebastes schlegelii, in a marine aquaculture pond.</title>
        <authorList>
            <person name="Tak E.J."/>
            <person name="Bae J.-W."/>
        </authorList>
    </citation>
    <scope>NUCLEOTIDE SEQUENCE [LARGE SCALE GENOMIC DNA]</scope>
    <source>
        <strain evidence="11">NSG39</strain>
    </source>
</reference>
<dbReference type="Proteomes" id="UP000188145">
    <property type="component" value="Chromosome"/>
</dbReference>
<dbReference type="PANTHER" id="PTHR10196:SF93">
    <property type="entry name" value="L-RHAMNULOKINASE"/>
    <property type="match status" value="1"/>
</dbReference>
<dbReference type="SUPFAM" id="SSF53639">
    <property type="entry name" value="AraD/HMP-PK domain-like"/>
    <property type="match status" value="1"/>
</dbReference>
<gene>
    <name evidence="10" type="ORF">BW730_11260</name>
</gene>
<feature type="domain" description="Class II aldolase/adducin N-terminal" evidence="9">
    <location>
        <begin position="467"/>
        <end position="666"/>
    </location>
</feature>
<keyword evidence="3" id="KW-0547">Nucleotide-binding</keyword>
<sequence>MPASVIAVDLGATSGRVVLCTLRDARIGLTEVHRFSTAARRTDDGLRLDAGALLADVQEGIGKALEAAPDGVASVGIDCWAVDYGLLGADGLLGDPFNYRDERTTRGKAEVDRLISPAELYARVGIQDNAINTVNQLADDKLAGRLDAAAMFLLLPDLIGYWLTGRAVAERTNASTTSLLDPVGRGWDWPLIDRLGLPRRIFPELVDPGTVVGPITVGPAAGIPLIAVGSHDTASAVVGAPLTGPSDAYLSSGTWSLIGMELDAPILTEASRASNLTNEAGVDATIRYLKNVMGMWLLSEAQRTWADQGLATSVADLIAAAAQIDDAVHFDATDPSLLHPGDMPGRIRALAGDDPRLEDPAFLARSIFESLADAYADTLAELEALTGTRPRRLVVVGGGSHNALLNQLTADRTGLEVSAGPAEATAIGNALIQARAVGLVTGTLTDLRRIVMASAELTTHLPDPKAAITRLSNEFGADPAFVRAGGGNSSAKVDGVMWIKPSGVSMADISAEDLVPLDLDVLNGSLAAPDPDPALGDPVNHIAALARRDDGPRRPSVEILFHALIPDTYVLHTHPLLINAVTCNEDGVALTRSLFGDDVLWVEYVDPGLPLARLVKQRRDEFTERTGQVPPKATFLMNHGLIVASDDPEEVRSISRDILARITDALAQAPATDDDPAVADDGRSTSAETQRAADEGHPTRAVWSDDLIALAVAFKAAVGASHVALDGDALASTYPATERGGAYLSAGPLIPDQIVYSGSFPVVLRAGEPVATTVARFAAERGSAPVIAVAPGLGVIAAGDSEKSATTALEVFTDALTVVEAANRLGTVRAMDERERSFIETWEAEAYRKQVANT</sequence>
<dbReference type="Pfam" id="PF00370">
    <property type="entry name" value="FGGY_N"/>
    <property type="match status" value="1"/>
</dbReference>
<dbReference type="GO" id="GO:0008993">
    <property type="term" value="F:rhamnulokinase activity"/>
    <property type="evidence" value="ECO:0007669"/>
    <property type="project" value="InterPro"/>
</dbReference>
<dbReference type="InterPro" id="IPR018484">
    <property type="entry name" value="FGGY_N"/>
</dbReference>
<evidence type="ECO:0000256" key="5">
    <source>
        <dbReference type="ARBA" id="ARBA00022840"/>
    </source>
</evidence>
<dbReference type="SMART" id="SM01007">
    <property type="entry name" value="Aldolase_II"/>
    <property type="match status" value="1"/>
</dbReference>
<evidence type="ECO:0000256" key="4">
    <source>
        <dbReference type="ARBA" id="ARBA00022777"/>
    </source>
</evidence>
<evidence type="ECO:0000313" key="10">
    <source>
        <dbReference type="EMBL" id="AQP47979.1"/>
    </source>
</evidence>